<evidence type="ECO:0000256" key="1">
    <source>
        <dbReference type="ARBA" id="ARBA00008959"/>
    </source>
</evidence>
<dbReference type="Pfam" id="PF16193">
    <property type="entry name" value="AAA_assoc_2"/>
    <property type="match status" value="1"/>
</dbReference>
<keyword evidence="3" id="KW-0547">Nucleotide-binding</keyword>
<dbReference type="FunCoup" id="A0A2K1IGD9">
    <property type="interactions" value="2349"/>
</dbReference>
<dbReference type="InterPro" id="IPR027417">
    <property type="entry name" value="P-loop_NTPase"/>
</dbReference>
<dbReference type="Gene3D" id="1.10.8.10">
    <property type="entry name" value="DNA helicase RuvA subunit, C-terminal domain"/>
    <property type="match status" value="1"/>
</dbReference>
<evidence type="ECO:0000313" key="7">
    <source>
        <dbReference type="EMBL" id="PNR28343.1"/>
    </source>
</evidence>
<dbReference type="Gene3D" id="1.10.3710.10">
    <property type="entry name" value="DNA polymerase III clamp loader subunits, C-terminal domain"/>
    <property type="match status" value="1"/>
</dbReference>
<dbReference type="Gene3D" id="1.20.272.10">
    <property type="match status" value="1"/>
</dbReference>
<keyword evidence="4" id="KW-0067">ATP-binding</keyword>
<dbReference type="SUPFAM" id="SSF46934">
    <property type="entry name" value="UBA-like"/>
    <property type="match status" value="1"/>
</dbReference>
<sequence>MEQLVDMGFPQDLAAKALAATGGKSTLTATEWILGQMDSRNSSIPKHQLPQMQGRVDQYFASSSGRRVVHQLGAGSSNFMFQSEEESNVHWRTRPSSSVSPSPVIESAADFEKKGFMASPSTGKTQEEDFRLSMFRNGIQALGNQSGREHSGFTPPATSKPRPADGNETVASTTLKCSVHSHPPVLEPSLSKRQKPNEPVEQQDDAPVSVFPRVQSTPAPIFGTKTSVGSRKSLAPLAERMRPASVDLVVGQDHLLRPGCILRSLIDNNTLSSIIFWGPPGTGKTSLVRAIARAVSYRFIALSAVSCGLKEVREILEEAKRVRKFGERTLLFLDEIHRFNKSQQDAFLPYVEAGHIVFIGATTENPSFEINAALLSRCRVLTLNKLQPEHIRSLLDRAIYDKEKGLLLSLVGCAPEDVVRVEEDALQFLTGAADGDARVALNSLEIAGLAAYRVWESTPRKSSADDKAVISVRVDTNLKTDVEKDGHAELSKQESTSTLMLVPATNLKLDISGTSFGTKRIEILKETLKKENSPNSLDDYTKPFKRFVGGKEVVKGVKEVKERSPSVEAERDPAGLERNGSNSFSSEKIERTGGTMYDTTGEVGGSVGIGAEIKIERRNIVVTLQQVQEALQRSHVLYDKTGEEHYNIISALHKSMRGGDPDAAIYWLARMLEGGEGPLYIARRLIRFASEDVGLADPQALVQAVACYQACHFTGMPECNVNLAQCVAYLALAPKSVMVYHAIEAAQRLVKGTKQNEPVPMHLRNAPTHLMKELGYGRQPAEPPADFLPPSLRGHKFLNGLTPGS</sequence>
<dbReference type="GO" id="GO:0005634">
    <property type="term" value="C:nucleus"/>
    <property type="evidence" value="ECO:0000318"/>
    <property type="project" value="GO_Central"/>
</dbReference>
<dbReference type="RefSeq" id="XP_024364632.1">
    <property type="nucleotide sequence ID" value="XM_024508864.2"/>
</dbReference>
<dbReference type="EMBL" id="ABEU02000024">
    <property type="protein sequence ID" value="PNR28343.1"/>
    <property type="molecule type" value="Genomic_DNA"/>
</dbReference>
<feature type="region of interest" description="Disordered" evidence="5">
    <location>
        <begin position="558"/>
        <end position="597"/>
    </location>
</feature>
<evidence type="ECO:0000313" key="8">
    <source>
        <dbReference type="EnsemblPlants" id="Pp3c24_11680V3.1"/>
    </source>
</evidence>
<dbReference type="EnsemblPlants" id="Pp3c24_11680V3.1">
    <property type="protein sequence ID" value="Pp3c24_11680V3.1"/>
    <property type="gene ID" value="Pp3c24_11680"/>
</dbReference>
<dbReference type="InterPro" id="IPR021886">
    <property type="entry name" value="MgsA_C"/>
</dbReference>
<dbReference type="PROSITE" id="PS50030">
    <property type="entry name" value="UBA"/>
    <property type="match status" value="1"/>
</dbReference>
<dbReference type="PANTHER" id="PTHR13779:SF7">
    <property type="entry name" value="ATPASE WRNIP1"/>
    <property type="match status" value="1"/>
</dbReference>
<dbReference type="Gramene" id="Pp3c24_11680V3.1">
    <property type="protein sequence ID" value="Pp3c24_11680V3.1"/>
    <property type="gene ID" value="Pp3c24_11680"/>
</dbReference>
<dbReference type="Pfam" id="PF12002">
    <property type="entry name" value="MgsA_C"/>
    <property type="match status" value="1"/>
</dbReference>
<dbReference type="CDD" id="cd18139">
    <property type="entry name" value="HLD_clamp_RarA"/>
    <property type="match status" value="1"/>
</dbReference>
<dbReference type="Gene3D" id="3.40.50.300">
    <property type="entry name" value="P-loop containing nucleotide triphosphate hydrolases"/>
    <property type="match status" value="1"/>
</dbReference>
<organism evidence="7">
    <name type="scientific">Physcomitrium patens</name>
    <name type="common">Spreading-leaved earth moss</name>
    <name type="synonym">Physcomitrella patens</name>
    <dbReference type="NCBI Taxonomy" id="3218"/>
    <lineage>
        <taxon>Eukaryota</taxon>
        <taxon>Viridiplantae</taxon>
        <taxon>Streptophyta</taxon>
        <taxon>Embryophyta</taxon>
        <taxon>Bryophyta</taxon>
        <taxon>Bryophytina</taxon>
        <taxon>Bryopsida</taxon>
        <taxon>Funariidae</taxon>
        <taxon>Funariales</taxon>
        <taxon>Funariaceae</taxon>
        <taxon>Physcomitrium</taxon>
    </lineage>
</organism>
<comment type="similarity">
    <text evidence="1">Belongs to the AAA ATPase family. RarA/MGS1/WRNIP1 subfamily.</text>
</comment>
<evidence type="ECO:0000313" key="9">
    <source>
        <dbReference type="Proteomes" id="UP000006727"/>
    </source>
</evidence>
<reference evidence="8" key="3">
    <citation type="submission" date="2020-12" db="UniProtKB">
        <authorList>
            <consortium name="EnsemblPlants"/>
        </authorList>
    </citation>
    <scope>IDENTIFICATION</scope>
</reference>
<dbReference type="FunFam" id="1.20.272.10:FF:000001">
    <property type="entry name" value="Putative AAA family ATPase"/>
    <property type="match status" value="1"/>
</dbReference>
<evidence type="ECO:0000256" key="3">
    <source>
        <dbReference type="ARBA" id="ARBA00022741"/>
    </source>
</evidence>
<proteinExistence type="inferred from homology"/>
<dbReference type="GO" id="GO:0006261">
    <property type="term" value="P:DNA-templated DNA replication"/>
    <property type="evidence" value="ECO:0000318"/>
    <property type="project" value="GO_Central"/>
</dbReference>
<name>A0A2K1IGD9_PHYPA</name>
<dbReference type="Pfam" id="PF22562">
    <property type="entry name" value="UBA_7"/>
    <property type="match status" value="1"/>
</dbReference>
<dbReference type="RefSeq" id="XP_024364631.1">
    <property type="nucleotide sequence ID" value="XM_024508863.2"/>
</dbReference>
<dbReference type="GO" id="GO:0008047">
    <property type="term" value="F:enzyme activator activity"/>
    <property type="evidence" value="ECO:0000318"/>
    <property type="project" value="GO_Central"/>
</dbReference>
<accession>A0A2K1IGD9</accession>
<feature type="region of interest" description="Disordered" evidence="5">
    <location>
        <begin position="143"/>
        <end position="210"/>
    </location>
</feature>
<dbReference type="EnsemblPlants" id="Pp3c24_11680V3.3">
    <property type="protein sequence ID" value="Pp3c24_11680V3.3"/>
    <property type="gene ID" value="Pp3c24_11680"/>
</dbReference>
<evidence type="ECO:0000256" key="5">
    <source>
        <dbReference type="SAM" id="MobiDB-lite"/>
    </source>
</evidence>
<evidence type="ECO:0000256" key="4">
    <source>
        <dbReference type="ARBA" id="ARBA00022840"/>
    </source>
</evidence>
<gene>
    <name evidence="8" type="primary">LOC112276985</name>
    <name evidence="7" type="ORF">PHYPA_028935</name>
</gene>
<dbReference type="PANTHER" id="PTHR13779">
    <property type="entry name" value="WERNER HELICASE-INTERACTING PROTEIN 1 FAMILY MEMBER"/>
    <property type="match status" value="1"/>
</dbReference>
<feature type="domain" description="UBA" evidence="6">
    <location>
        <begin position="1"/>
        <end position="36"/>
    </location>
</feature>
<dbReference type="GO" id="GO:0005524">
    <property type="term" value="F:ATP binding"/>
    <property type="evidence" value="ECO:0007669"/>
    <property type="project" value="UniProtKB-KW"/>
</dbReference>
<dbReference type="SUPFAM" id="SSF48019">
    <property type="entry name" value="post-AAA+ oligomerization domain-like"/>
    <property type="match status" value="1"/>
</dbReference>
<dbReference type="AlphaFoldDB" id="A0A2K1IGD9"/>
<dbReference type="GeneID" id="112276985"/>
<dbReference type="Gramene" id="Pp3c24_11680V3.2">
    <property type="protein sequence ID" value="Pp3c24_11680V3.2"/>
    <property type="gene ID" value="Pp3c24_11680"/>
</dbReference>
<dbReference type="SUPFAM" id="SSF52540">
    <property type="entry name" value="P-loop containing nucleoside triphosphate hydrolases"/>
    <property type="match status" value="1"/>
</dbReference>
<keyword evidence="2" id="KW-0235">DNA replication</keyword>
<dbReference type="InterPro" id="IPR008921">
    <property type="entry name" value="DNA_pol3_clamp-load_cplx_C"/>
</dbReference>
<dbReference type="InterPro" id="IPR032423">
    <property type="entry name" value="AAA_assoc_2"/>
</dbReference>
<feature type="compositionally biased region" description="Basic and acidic residues" evidence="5">
    <location>
        <begin position="558"/>
        <end position="575"/>
    </location>
</feature>
<evidence type="ECO:0000256" key="2">
    <source>
        <dbReference type="ARBA" id="ARBA00022705"/>
    </source>
</evidence>
<dbReference type="InterPro" id="IPR051314">
    <property type="entry name" value="AAA_ATPase_RarA/MGS1/WRNIP1"/>
</dbReference>
<evidence type="ECO:0000259" key="6">
    <source>
        <dbReference type="PROSITE" id="PS50030"/>
    </source>
</evidence>
<reference evidence="7 9" key="2">
    <citation type="journal article" date="2018" name="Plant J.">
        <title>The Physcomitrella patens chromosome-scale assembly reveals moss genome structure and evolution.</title>
        <authorList>
            <person name="Lang D."/>
            <person name="Ullrich K.K."/>
            <person name="Murat F."/>
            <person name="Fuchs J."/>
            <person name="Jenkins J."/>
            <person name="Haas F.B."/>
            <person name="Piednoel M."/>
            <person name="Gundlach H."/>
            <person name="Van Bel M."/>
            <person name="Meyberg R."/>
            <person name="Vives C."/>
            <person name="Morata J."/>
            <person name="Symeonidi A."/>
            <person name="Hiss M."/>
            <person name="Muchero W."/>
            <person name="Kamisugi Y."/>
            <person name="Saleh O."/>
            <person name="Blanc G."/>
            <person name="Decker E.L."/>
            <person name="van Gessel N."/>
            <person name="Grimwood J."/>
            <person name="Hayes R.D."/>
            <person name="Graham S.W."/>
            <person name="Gunter L.E."/>
            <person name="McDaniel S.F."/>
            <person name="Hoernstein S.N.W."/>
            <person name="Larsson A."/>
            <person name="Li F.W."/>
            <person name="Perroud P.F."/>
            <person name="Phillips J."/>
            <person name="Ranjan P."/>
            <person name="Rokshar D.S."/>
            <person name="Rothfels C.J."/>
            <person name="Schneider L."/>
            <person name="Shu S."/>
            <person name="Stevenson D.W."/>
            <person name="Thummler F."/>
            <person name="Tillich M."/>
            <person name="Villarreal Aguilar J.C."/>
            <person name="Widiez T."/>
            <person name="Wong G.K."/>
            <person name="Wymore A."/>
            <person name="Zhang Y."/>
            <person name="Zimmer A.D."/>
            <person name="Quatrano R.S."/>
            <person name="Mayer K.F.X."/>
            <person name="Goodstein D."/>
            <person name="Casacuberta J.M."/>
            <person name="Vandepoele K."/>
            <person name="Reski R."/>
            <person name="Cuming A.C."/>
            <person name="Tuskan G.A."/>
            <person name="Maumus F."/>
            <person name="Salse J."/>
            <person name="Schmutz J."/>
            <person name="Rensing S.A."/>
        </authorList>
    </citation>
    <scope>NUCLEOTIDE SEQUENCE [LARGE SCALE GENOMIC DNA]</scope>
    <source>
        <strain evidence="8 9">cv. Gransden 2004</strain>
    </source>
</reference>
<keyword evidence="9" id="KW-1185">Reference proteome</keyword>
<dbReference type="EnsemblPlants" id="Pp3c24_11680V3.2">
    <property type="protein sequence ID" value="Pp3c24_11680V3.2"/>
    <property type="gene ID" value="Pp3c24_11680"/>
</dbReference>
<dbReference type="GO" id="GO:0000731">
    <property type="term" value="P:DNA synthesis involved in DNA repair"/>
    <property type="evidence" value="ECO:0000318"/>
    <property type="project" value="GO_Central"/>
</dbReference>
<dbReference type="GO" id="GO:0017116">
    <property type="term" value="F:single-stranded DNA helicase activity"/>
    <property type="evidence" value="ECO:0000318"/>
    <property type="project" value="GO_Central"/>
</dbReference>
<dbReference type="GO" id="GO:0016887">
    <property type="term" value="F:ATP hydrolysis activity"/>
    <property type="evidence" value="ECO:0007669"/>
    <property type="project" value="InterPro"/>
</dbReference>
<dbReference type="InterPro" id="IPR003959">
    <property type="entry name" value="ATPase_AAA_core"/>
</dbReference>
<dbReference type="SMART" id="SM00382">
    <property type="entry name" value="AAA"/>
    <property type="match status" value="1"/>
</dbReference>
<dbReference type="InterPro" id="IPR003593">
    <property type="entry name" value="AAA+_ATPase"/>
</dbReference>
<dbReference type="FunFam" id="3.40.50.300:FF:000137">
    <property type="entry name" value="Replication-associated recombination protein A"/>
    <property type="match status" value="1"/>
</dbReference>
<dbReference type="Pfam" id="PF00004">
    <property type="entry name" value="AAA"/>
    <property type="match status" value="1"/>
</dbReference>
<dbReference type="Proteomes" id="UP000006727">
    <property type="component" value="Chromosome 24"/>
</dbReference>
<dbReference type="KEGG" id="ppp:112276985"/>
<dbReference type="OrthoDB" id="10265467at2759"/>
<dbReference type="CDD" id="cd00009">
    <property type="entry name" value="AAA"/>
    <property type="match status" value="1"/>
</dbReference>
<dbReference type="GO" id="GO:0003677">
    <property type="term" value="F:DNA binding"/>
    <property type="evidence" value="ECO:0007669"/>
    <property type="project" value="InterPro"/>
</dbReference>
<dbReference type="Gene3D" id="1.10.8.60">
    <property type="match status" value="1"/>
</dbReference>
<dbReference type="Gramene" id="Pp3c24_11680V3.3">
    <property type="protein sequence ID" value="Pp3c24_11680V3.3"/>
    <property type="gene ID" value="Pp3c24_11680"/>
</dbReference>
<dbReference type="InterPro" id="IPR015940">
    <property type="entry name" value="UBA"/>
</dbReference>
<protein>
    <recommendedName>
        <fullName evidence="6">UBA domain-containing protein</fullName>
    </recommendedName>
</protein>
<dbReference type="STRING" id="3218.A0A2K1IGD9"/>
<dbReference type="InterPro" id="IPR009060">
    <property type="entry name" value="UBA-like_sf"/>
</dbReference>
<reference evidence="7 9" key="1">
    <citation type="journal article" date="2008" name="Science">
        <title>The Physcomitrella genome reveals evolutionary insights into the conquest of land by plants.</title>
        <authorList>
            <person name="Rensing S."/>
            <person name="Lang D."/>
            <person name="Zimmer A."/>
            <person name="Terry A."/>
            <person name="Salamov A."/>
            <person name="Shapiro H."/>
            <person name="Nishiyama T."/>
            <person name="Perroud P.-F."/>
            <person name="Lindquist E."/>
            <person name="Kamisugi Y."/>
            <person name="Tanahashi T."/>
            <person name="Sakakibara K."/>
            <person name="Fujita T."/>
            <person name="Oishi K."/>
            <person name="Shin-I T."/>
            <person name="Kuroki Y."/>
            <person name="Toyoda A."/>
            <person name="Suzuki Y."/>
            <person name="Hashimoto A."/>
            <person name="Yamaguchi K."/>
            <person name="Sugano A."/>
            <person name="Kohara Y."/>
            <person name="Fujiyama A."/>
            <person name="Anterola A."/>
            <person name="Aoki S."/>
            <person name="Ashton N."/>
            <person name="Barbazuk W.B."/>
            <person name="Barker E."/>
            <person name="Bennetzen J."/>
            <person name="Bezanilla M."/>
            <person name="Blankenship R."/>
            <person name="Cho S.H."/>
            <person name="Dutcher S."/>
            <person name="Estelle M."/>
            <person name="Fawcett J.A."/>
            <person name="Gundlach H."/>
            <person name="Hanada K."/>
            <person name="Heyl A."/>
            <person name="Hicks K.A."/>
            <person name="Hugh J."/>
            <person name="Lohr M."/>
            <person name="Mayer K."/>
            <person name="Melkozernov A."/>
            <person name="Murata T."/>
            <person name="Nelson D."/>
            <person name="Pils B."/>
            <person name="Prigge M."/>
            <person name="Reiss B."/>
            <person name="Renner T."/>
            <person name="Rombauts S."/>
            <person name="Rushton P."/>
            <person name="Sanderfoot A."/>
            <person name="Schween G."/>
            <person name="Shiu S.-H."/>
            <person name="Stueber K."/>
            <person name="Theodoulou F.L."/>
            <person name="Tu H."/>
            <person name="Van de Peer Y."/>
            <person name="Verrier P.J."/>
            <person name="Waters E."/>
            <person name="Wood A."/>
            <person name="Yang L."/>
            <person name="Cove D."/>
            <person name="Cuming A."/>
            <person name="Hasebe M."/>
            <person name="Lucas S."/>
            <person name="Mishler D.B."/>
            <person name="Reski R."/>
            <person name="Grigoriev I."/>
            <person name="Quatrano R.S."/>
            <person name="Boore J.L."/>
        </authorList>
    </citation>
    <scope>NUCLEOTIDE SEQUENCE [LARGE SCALE GENOMIC DNA]</scope>
    <source>
        <strain evidence="8 9">cv. Gransden 2004</strain>
    </source>
</reference>
<dbReference type="PaxDb" id="3218-PP1S16_272V6.1"/>